<dbReference type="EMBL" id="UOEN01000128">
    <property type="protein sequence ID" value="VAW12826.1"/>
    <property type="molecule type" value="Genomic_DNA"/>
</dbReference>
<evidence type="ECO:0000313" key="1">
    <source>
        <dbReference type="EMBL" id="VAW12826.1"/>
    </source>
</evidence>
<evidence type="ECO:0008006" key="2">
    <source>
        <dbReference type="Google" id="ProtNLM"/>
    </source>
</evidence>
<dbReference type="Pfam" id="PF09865">
    <property type="entry name" value="DUF2092"/>
    <property type="match status" value="1"/>
</dbReference>
<protein>
    <recommendedName>
        <fullName evidence="2">Outer membrane lipoprotein-sorting protein</fullName>
    </recommendedName>
</protein>
<reference evidence="1" key="1">
    <citation type="submission" date="2018-06" db="EMBL/GenBank/DDBJ databases">
        <authorList>
            <person name="Zhirakovskaya E."/>
        </authorList>
    </citation>
    <scope>NUCLEOTIDE SEQUENCE</scope>
</reference>
<name>A0A3B0U0D0_9ZZZZ</name>
<dbReference type="Gene3D" id="2.50.20.10">
    <property type="entry name" value="Lipoprotein localisation LolA/LolB/LppX"/>
    <property type="match status" value="1"/>
</dbReference>
<organism evidence="1">
    <name type="scientific">hydrothermal vent metagenome</name>
    <dbReference type="NCBI Taxonomy" id="652676"/>
    <lineage>
        <taxon>unclassified sequences</taxon>
        <taxon>metagenomes</taxon>
        <taxon>ecological metagenomes</taxon>
    </lineage>
</organism>
<sequence length="284" mass="31148">MSVIVMGTVALDNIKTTARDRRPGMKIKLCLFILGILLTINVHAAEITSNEIFAKTVEVYRNLQTYKADGLIVSNMEIQGMKSSTQTEFNILLKKPNSFLISWKQESSFGKSFSQAGAVWSDGREAKLYIGGINTYSKRENNKSAIAAATGISGGGAYTIPALFFNFLDEKGGYFSSLTDPVIEGIADINGEPCYVLSSPTETSRKVTYWISKESGFILKFARSLELPEGGMDVSSDTMDALSGMKGFSEEYHSYISSPALFDTELQFDLPPGAVYKEDMLGEF</sequence>
<accession>A0A3B0U0D0</accession>
<dbReference type="AlphaFoldDB" id="A0A3B0U0D0"/>
<dbReference type="InterPro" id="IPR019207">
    <property type="entry name" value="DUF2092"/>
</dbReference>
<gene>
    <name evidence="1" type="ORF">MNBD_BACTEROID05-279</name>
</gene>
<proteinExistence type="predicted"/>